<dbReference type="OMA" id="GCAERRE"/>
<feature type="compositionally biased region" description="Basic and acidic residues" evidence="1">
    <location>
        <begin position="104"/>
        <end position="113"/>
    </location>
</feature>
<feature type="region of interest" description="Disordered" evidence="1">
    <location>
        <begin position="47"/>
        <end position="113"/>
    </location>
</feature>
<organism evidence="2 3">
    <name type="scientific">Thalassiosira oceanica</name>
    <name type="common">Marine diatom</name>
    <dbReference type="NCBI Taxonomy" id="159749"/>
    <lineage>
        <taxon>Eukaryota</taxon>
        <taxon>Sar</taxon>
        <taxon>Stramenopiles</taxon>
        <taxon>Ochrophyta</taxon>
        <taxon>Bacillariophyta</taxon>
        <taxon>Coscinodiscophyceae</taxon>
        <taxon>Thalassiosirophycidae</taxon>
        <taxon>Thalassiosirales</taxon>
        <taxon>Thalassiosiraceae</taxon>
        <taxon>Thalassiosira</taxon>
    </lineage>
</organism>
<dbReference type="eggNOG" id="ENOG502T2Z3">
    <property type="taxonomic scope" value="Eukaryota"/>
</dbReference>
<protein>
    <submittedName>
        <fullName evidence="2">Uncharacterized protein</fullName>
    </submittedName>
</protein>
<evidence type="ECO:0000313" key="2">
    <source>
        <dbReference type="EMBL" id="EJK46817.1"/>
    </source>
</evidence>
<evidence type="ECO:0000313" key="3">
    <source>
        <dbReference type="Proteomes" id="UP000266841"/>
    </source>
</evidence>
<accession>K0RJG5</accession>
<reference evidence="2 3" key="1">
    <citation type="journal article" date="2012" name="Genome Biol.">
        <title>Genome and low-iron response of an oceanic diatom adapted to chronic iron limitation.</title>
        <authorList>
            <person name="Lommer M."/>
            <person name="Specht M."/>
            <person name="Roy A.S."/>
            <person name="Kraemer L."/>
            <person name="Andreson R."/>
            <person name="Gutowska M.A."/>
            <person name="Wolf J."/>
            <person name="Bergner S.V."/>
            <person name="Schilhabel M.B."/>
            <person name="Klostermeier U.C."/>
            <person name="Beiko R.G."/>
            <person name="Rosenstiel P."/>
            <person name="Hippler M."/>
            <person name="Laroche J."/>
        </authorList>
    </citation>
    <scope>NUCLEOTIDE SEQUENCE [LARGE SCALE GENOMIC DNA]</scope>
    <source>
        <strain evidence="2 3">CCMP1005</strain>
    </source>
</reference>
<dbReference type="OrthoDB" id="47237at2759"/>
<proteinExistence type="predicted"/>
<keyword evidence="3" id="KW-1185">Reference proteome</keyword>
<sequence length="847" mass="94720">MPRSEEETAAMVKAAAKEIKAAPSLAVKKAMKLADFSPDSCNKASLQMRVRRLVPTKKERLGKVPPPKAVSTGSPASDVSSITHSDTSSSGPTNPAPKPRRQRRTAENVAKDNVEAKRMKIYTSEAHKRCTSLYAEEKAKPNGMSADQVRACVLKEYEAKCVPSAKTIKRYVDDGKAGISPKKKGRPSTNIQESTFLILCNAYESFAVIGKTEICSFKLLDRIIKETALDFLASKSESVEQRRILWTSYNNLKMWFNSWCEAIEVLGFAERDEKGELFIPLEQLARILNIDETCLSMDGSSGARGGRPQVFFYDPRLPQVGRGVNKSGTTNTFITGSTAVGEAIPPHFQFQTKAQPDNMRIRTDMLQYFPKVMGKFGCAERREWQPSIGMNLKGGMDDDEFFKYLKVNIIPLYPDALDVKGKRVMIKIDSGPGRLNMDMIVYCRSLGFYLFPSVPNATSVSQETDRNYGPFKTAFRKNLSIVVEARIAQNLSTSIPPYMIGLIVFGRNKDPLSGVYVESCAYEAGFSVEQCLKAWGAVGAAPPTRACLNDKKVRREVGDADDDMNKFMLEIQQMNDHAVNHLNSLGYKGELLEATIKKVKQSQPLTVPQSKERMLALAEANSHGARFLVTGGHSITGDDALLAAEVPRWKSEIKELEDDKLKRQKLAETEAKGKEVLASGKSPEQLKVAQLDAILDMHHIEKKNRGKMSDKLKSVKEVWGKTPPAFSRWTDEEESQLKEKREMKITMKDTAFARYQDAEKHRVRASLWNMSEEDRCEVLREIARIESSKKLDDDGGGKPKSVDEPTKSVEMKHKHVFRVAQSALYWMSGVYYGCIVGREKINARRGQ</sequence>
<comment type="caution">
    <text evidence="2">The sequence shown here is derived from an EMBL/GenBank/DDBJ whole genome shotgun (WGS) entry which is preliminary data.</text>
</comment>
<name>K0RJG5_THAOC</name>
<gene>
    <name evidence="2" type="ORF">THAOC_34496</name>
</gene>
<dbReference type="Proteomes" id="UP000266841">
    <property type="component" value="Unassembled WGS sequence"/>
</dbReference>
<dbReference type="EMBL" id="AGNL01047515">
    <property type="protein sequence ID" value="EJK46817.1"/>
    <property type="molecule type" value="Genomic_DNA"/>
</dbReference>
<feature type="compositionally biased region" description="Low complexity" evidence="1">
    <location>
        <begin position="77"/>
        <end position="90"/>
    </location>
</feature>
<dbReference type="AlphaFoldDB" id="K0RJG5"/>
<evidence type="ECO:0000256" key="1">
    <source>
        <dbReference type="SAM" id="MobiDB-lite"/>
    </source>
</evidence>